<dbReference type="SUPFAM" id="SSF48179">
    <property type="entry name" value="6-phosphogluconate dehydrogenase C-terminal domain-like"/>
    <property type="match status" value="1"/>
</dbReference>
<comment type="function">
    <text evidence="9">Catalyzes the NADPH-dependent reduction of ketopantoate into pantoic acid.</text>
</comment>
<gene>
    <name evidence="12" type="ORF">QQ020_15240</name>
</gene>
<keyword evidence="9" id="KW-0566">Pantothenate biosynthesis</keyword>
<feature type="domain" description="Ketopantoate reductase N-terminal" evidence="10">
    <location>
        <begin position="3"/>
        <end position="152"/>
    </location>
</feature>
<dbReference type="GO" id="GO:0008677">
    <property type="term" value="F:2-dehydropantoate 2-reductase activity"/>
    <property type="evidence" value="ECO:0007669"/>
    <property type="project" value="UniProtKB-EC"/>
</dbReference>
<dbReference type="InterPro" id="IPR003710">
    <property type="entry name" value="ApbA"/>
</dbReference>
<dbReference type="Pfam" id="PF08546">
    <property type="entry name" value="ApbA_C"/>
    <property type="match status" value="1"/>
</dbReference>
<dbReference type="EMBL" id="JAUJEB010000003">
    <property type="protein sequence ID" value="MDN5213423.1"/>
    <property type="molecule type" value="Genomic_DNA"/>
</dbReference>
<dbReference type="Pfam" id="PF02558">
    <property type="entry name" value="ApbA"/>
    <property type="match status" value="1"/>
</dbReference>
<dbReference type="InterPro" id="IPR036291">
    <property type="entry name" value="NAD(P)-bd_dom_sf"/>
</dbReference>
<evidence type="ECO:0000256" key="1">
    <source>
        <dbReference type="ARBA" id="ARBA00004994"/>
    </source>
</evidence>
<dbReference type="InterPro" id="IPR013328">
    <property type="entry name" value="6PGD_dom2"/>
</dbReference>
<comment type="catalytic activity">
    <reaction evidence="8 9">
        <text>(R)-pantoate + NADP(+) = 2-dehydropantoate + NADPH + H(+)</text>
        <dbReference type="Rhea" id="RHEA:16233"/>
        <dbReference type="ChEBI" id="CHEBI:11561"/>
        <dbReference type="ChEBI" id="CHEBI:15378"/>
        <dbReference type="ChEBI" id="CHEBI:15980"/>
        <dbReference type="ChEBI" id="CHEBI:57783"/>
        <dbReference type="ChEBI" id="CHEBI:58349"/>
        <dbReference type="EC" id="1.1.1.169"/>
    </reaction>
</comment>
<organism evidence="12 13">
    <name type="scientific">Agaribacillus aureus</name>
    <dbReference type="NCBI Taxonomy" id="3051825"/>
    <lineage>
        <taxon>Bacteria</taxon>
        <taxon>Pseudomonadati</taxon>
        <taxon>Bacteroidota</taxon>
        <taxon>Cytophagia</taxon>
        <taxon>Cytophagales</taxon>
        <taxon>Splendidivirgaceae</taxon>
        <taxon>Agaribacillus</taxon>
    </lineage>
</organism>
<sequence>MKILIYGTGGVGGYFGGKLAQAGNDVTFIARGEHLNAMKRQGLKVLSPKGDFTVSNPKATDDVSGLEAMDLILLGVKSFQVKEAVSAIKNLIKSETIIIPLQNGVFANEEIMEIVGKTNLVGGLCKIISRIESPGVINHMMYEPSIAIGELDHEVSDRAARIQSLFQQSGIQLTVTDNIQAALWKKFMFICTGGLGALTRFPYGVNREMTGTRDLLLALIAEIYTVGKQLGIALQDHDKDNAMKIVDSLPHEATSSMQRDIIEGRPSELEYLTGAVVKLGKTNGVDTPVNSFIYHCLLPAEHKNRGIL</sequence>
<dbReference type="InterPro" id="IPR013332">
    <property type="entry name" value="KPR_N"/>
</dbReference>
<comment type="similarity">
    <text evidence="2 9">Belongs to the ketopantoate reductase family.</text>
</comment>
<name>A0ABT8LAW4_9BACT</name>
<comment type="pathway">
    <text evidence="1 9">Cofactor biosynthesis; (R)-pantothenate biosynthesis; (R)-pantoate from 3-methyl-2-oxobutanoate: step 2/2.</text>
</comment>
<evidence type="ECO:0000256" key="7">
    <source>
        <dbReference type="ARBA" id="ARBA00032024"/>
    </source>
</evidence>
<dbReference type="Gene3D" id="1.10.1040.10">
    <property type="entry name" value="N-(1-d-carboxylethyl)-l-norvaline Dehydrogenase, domain 2"/>
    <property type="match status" value="1"/>
</dbReference>
<dbReference type="PANTHER" id="PTHR21708:SF26">
    <property type="entry name" value="2-DEHYDROPANTOATE 2-REDUCTASE"/>
    <property type="match status" value="1"/>
</dbReference>
<keyword evidence="6 9" id="KW-0560">Oxidoreductase</keyword>
<reference evidence="12" key="1">
    <citation type="submission" date="2023-06" db="EMBL/GenBank/DDBJ databases">
        <title>Genomic of Agaribacillus aureum.</title>
        <authorList>
            <person name="Wang G."/>
        </authorList>
    </citation>
    <scope>NUCLEOTIDE SEQUENCE</scope>
    <source>
        <strain evidence="12">BMA12</strain>
    </source>
</reference>
<proteinExistence type="inferred from homology"/>
<dbReference type="EC" id="1.1.1.169" evidence="3 9"/>
<evidence type="ECO:0000256" key="8">
    <source>
        <dbReference type="ARBA" id="ARBA00048793"/>
    </source>
</evidence>
<evidence type="ECO:0000256" key="6">
    <source>
        <dbReference type="ARBA" id="ARBA00023002"/>
    </source>
</evidence>
<evidence type="ECO:0000259" key="11">
    <source>
        <dbReference type="Pfam" id="PF08546"/>
    </source>
</evidence>
<evidence type="ECO:0000256" key="3">
    <source>
        <dbReference type="ARBA" id="ARBA00013014"/>
    </source>
</evidence>
<dbReference type="InterPro" id="IPR013752">
    <property type="entry name" value="KPA_reductase"/>
</dbReference>
<dbReference type="RefSeq" id="WP_346758762.1">
    <property type="nucleotide sequence ID" value="NZ_JAUJEB010000003.1"/>
</dbReference>
<evidence type="ECO:0000256" key="4">
    <source>
        <dbReference type="ARBA" id="ARBA00019465"/>
    </source>
</evidence>
<dbReference type="NCBIfam" id="NF005091">
    <property type="entry name" value="PRK06522.2-2"/>
    <property type="match status" value="1"/>
</dbReference>
<dbReference type="SUPFAM" id="SSF51735">
    <property type="entry name" value="NAD(P)-binding Rossmann-fold domains"/>
    <property type="match status" value="1"/>
</dbReference>
<accession>A0ABT8LAW4</accession>
<dbReference type="InterPro" id="IPR008927">
    <property type="entry name" value="6-PGluconate_DH-like_C_sf"/>
</dbReference>
<dbReference type="NCBIfam" id="TIGR00745">
    <property type="entry name" value="apbA_panE"/>
    <property type="match status" value="1"/>
</dbReference>
<evidence type="ECO:0000256" key="5">
    <source>
        <dbReference type="ARBA" id="ARBA00022857"/>
    </source>
</evidence>
<evidence type="ECO:0000313" key="13">
    <source>
        <dbReference type="Proteomes" id="UP001172083"/>
    </source>
</evidence>
<dbReference type="Gene3D" id="3.40.50.720">
    <property type="entry name" value="NAD(P)-binding Rossmann-like Domain"/>
    <property type="match status" value="1"/>
</dbReference>
<feature type="domain" description="Ketopantoate reductase C-terminal" evidence="11">
    <location>
        <begin position="178"/>
        <end position="297"/>
    </location>
</feature>
<evidence type="ECO:0000256" key="2">
    <source>
        <dbReference type="ARBA" id="ARBA00007870"/>
    </source>
</evidence>
<evidence type="ECO:0000259" key="10">
    <source>
        <dbReference type="Pfam" id="PF02558"/>
    </source>
</evidence>
<dbReference type="Proteomes" id="UP001172083">
    <property type="component" value="Unassembled WGS sequence"/>
</dbReference>
<dbReference type="InterPro" id="IPR051402">
    <property type="entry name" value="KPR-Related"/>
</dbReference>
<evidence type="ECO:0000313" key="12">
    <source>
        <dbReference type="EMBL" id="MDN5213423.1"/>
    </source>
</evidence>
<dbReference type="PANTHER" id="PTHR21708">
    <property type="entry name" value="PROBABLE 2-DEHYDROPANTOATE 2-REDUCTASE"/>
    <property type="match status" value="1"/>
</dbReference>
<keyword evidence="13" id="KW-1185">Reference proteome</keyword>
<protein>
    <recommendedName>
        <fullName evidence="4 9">2-dehydropantoate 2-reductase</fullName>
        <ecNumber evidence="3 9">1.1.1.169</ecNumber>
    </recommendedName>
    <alternativeName>
        <fullName evidence="7 9">Ketopantoate reductase</fullName>
    </alternativeName>
</protein>
<evidence type="ECO:0000256" key="9">
    <source>
        <dbReference type="RuleBase" id="RU362068"/>
    </source>
</evidence>
<comment type="caution">
    <text evidence="12">The sequence shown here is derived from an EMBL/GenBank/DDBJ whole genome shotgun (WGS) entry which is preliminary data.</text>
</comment>
<keyword evidence="5 9" id="KW-0521">NADP</keyword>